<dbReference type="CTD" id="9805159"/>
<comment type="caution">
    <text evidence="10">The sequence shown here is derived from an EMBL/GenBank/DDBJ whole genome shotgun (WGS) entry which is preliminary data.</text>
</comment>
<organism evidence="10 11">
    <name type="scientific">Caenorhabditis remanei</name>
    <name type="common">Caenorhabditis vulgaris</name>
    <dbReference type="NCBI Taxonomy" id="31234"/>
    <lineage>
        <taxon>Eukaryota</taxon>
        <taxon>Metazoa</taxon>
        <taxon>Ecdysozoa</taxon>
        <taxon>Nematoda</taxon>
        <taxon>Chromadorea</taxon>
        <taxon>Rhabditida</taxon>
        <taxon>Rhabditina</taxon>
        <taxon>Rhabditomorpha</taxon>
        <taxon>Rhabditoidea</taxon>
        <taxon>Rhabditidae</taxon>
        <taxon>Peloderinae</taxon>
        <taxon>Caenorhabditis</taxon>
    </lineage>
</organism>
<dbReference type="SUPFAM" id="SSF57667">
    <property type="entry name" value="beta-beta-alpha zinc fingers"/>
    <property type="match status" value="1"/>
</dbReference>
<dbReference type="GO" id="GO:0010468">
    <property type="term" value="P:regulation of gene expression"/>
    <property type="evidence" value="ECO:0007669"/>
    <property type="project" value="TreeGrafter"/>
</dbReference>
<feature type="region of interest" description="Disordered" evidence="8">
    <location>
        <begin position="61"/>
        <end position="151"/>
    </location>
</feature>
<reference evidence="10 11" key="1">
    <citation type="submission" date="2019-12" db="EMBL/GenBank/DDBJ databases">
        <title>Chromosome-level assembly of the Caenorhabditis remanei genome.</title>
        <authorList>
            <person name="Teterina A.A."/>
            <person name="Willis J.H."/>
            <person name="Phillips P.C."/>
        </authorList>
    </citation>
    <scope>NUCLEOTIDE SEQUENCE [LARGE SCALE GENOMIC DNA]</scope>
    <source>
        <strain evidence="10 11">PX506</strain>
        <tissue evidence="10">Whole organism</tissue>
    </source>
</reference>
<evidence type="ECO:0000256" key="8">
    <source>
        <dbReference type="SAM" id="MobiDB-lite"/>
    </source>
</evidence>
<protein>
    <recommendedName>
        <fullName evidence="9">C2H2-type domain-containing protein</fullName>
    </recommendedName>
</protein>
<dbReference type="PANTHER" id="PTHR16515">
    <property type="entry name" value="PR DOMAIN ZINC FINGER PROTEIN"/>
    <property type="match status" value="1"/>
</dbReference>
<sequence length="311" mass="35395">MAKPSKRHKCNICHKKFEWNANLKVHKVVHTGERPFECDVCGSRFSQSSNLNAHLRTIHAYEKPKSSHNTPRNLGRQARKSTKAVLDESRTVSTPKTNKKQPKEAPKRYRQEEEDLEAMDDGNERSEQQQEIDSESVICSNRDIGNHGNGDEAIDLFESNEDETEEKPRLRIAAQSKSSKFNTPLIKSTPFPIKIENPIVQEVGDLMPFMDLSTSAFPPLASQPGVFDMDMDSEIGNVSNSSLINTPQFSFEEDSRQISHQIMRVAANSTKDRQDCFRQLLFATVFAFESSPTCTNVEEFFRMMGERYAKK</sequence>
<keyword evidence="2" id="KW-0479">Metal-binding</keyword>
<name>A0A6A5H6M3_CAERE</name>
<accession>A0A6A5H6M3</accession>
<dbReference type="InterPro" id="IPR036236">
    <property type="entry name" value="Znf_C2H2_sf"/>
</dbReference>
<proteinExistence type="predicted"/>
<dbReference type="KEGG" id="crq:GCK72_011746"/>
<dbReference type="SMART" id="SM00355">
    <property type="entry name" value="ZnF_C2H2"/>
    <property type="match status" value="2"/>
</dbReference>
<evidence type="ECO:0000256" key="6">
    <source>
        <dbReference type="ARBA" id="ARBA00023242"/>
    </source>
</evidence>
<feature type="compositionally biased region" description="Basic and acidic residues" evidence="8">
    <location>
        <begin position="101"/>
        <end position="111"/>
    </location>
</feature>
<dbReference type="FunFam" id="3.30.160.60:FF:000557">
    <property type="entry name" value="zinc finger and SCAN domain-containing protein 29"/>
    <property type="match status" value="1"/>
</dbReference>
<dbReference type="PANTHER" id="PTHR16515:SF49">
    <property type="entry name" value="GASTRULA ZINC FINGER PROTEIN XLCGF49.1-LIKE-RELATED"/>
    <property type="match status" value="1"/>
</dbReference>
<dbReference type="Pfam" id="PF00096">
    <property type="entry name" value="zf-C2H2"/>
    <property type="match status" value="1"/>
</dbReference>
<dbReference type="GO" id="GO:0005634">
    <property type="term" value="C:nucleus"/>
    <property type="evidence" value="ECO:0007669"/>
    <property type="project" value="UniProtKB-SubCell"/>
</dbReference>
<evidence type="ECO:0000256" key="5">
    <source>
        <dbReference type="ARBA" id="ARBA00022833"/>
    </source>
</evidence>
<dbReference type="GO" id="GO:0008270">
    <property type="term" value="F:zinc ion binding"/>
    <property type="evidence" value="ECO:0007669"/>
    <property type="project" value="UniProtKB-KW"/>
</dbReference>
<feature type="domain" description="C2H2-type" evidence="9">
    <location>
        <begin position="8"/>
        <end position="35"/>
    </location>
</feature>
<evidence type="ECO:0000256" key="4">
    <source>
        <dbReference type="ARBA" id="ARBA00022771"/>
    </source>
</evidence>
<dbReference type="PROSITE" id="PS00028">
    <property type="entry name" value="ZINC_FINGER_C2H2_1"/>
    <property type="match status" value="2"/>
</dbReference>
<keyword evidence="5" id="KW-0862">Zinc</keyword>
<keyword evidence="3" id="KW-0677">Repeat</keyword>
<evidence type="ECO:0000256" key="7">
    <source>
        <dbReference type="PROSITE-ProRule" id="PRU00042"/>
    </source>
</evidence>
<keyword evidence="4 7" id="KW-0863">Zinc-finger</keyword>
<evidence type="ECO:0000256" key="1">
    <source>
        <dbReference type="ARBA" id="ARBA00004123"/>
    </source>
</evidence>
<evidence type="ECO:0000313" key="11">
    <source>
        <dbReference type="Proteomes" id="UP000483820"/>
    </source>
</evidence>
<feature type="domain" description="C2H2-type" evidence="9">
    <location>
        <begin position="36"/>
        <end position="64"/>
    </location>
</feature>
<dbReference type="PROSITE" id="PS50157">
    <property type="entry name" value="ZINC_FINGER_C2H2_2"/>
    <property type="match status" value="2"/>
</dbReference>
<gene>
    <name evidence="10" type="ORF">GCK72_011746</name>
</gene>
<evidence type="ECO:0000256" key="3">
    <source>
        <dbReference type="ARBA" id="ARBA00022737"/>
    </source>
</evidence>
<keyword evidence="6" id="KW-0539">Nucleus</keyword>
<dbReference type="RefSeq" id="XP_053588229.1">
    <property type="nucleotide sequence ID" value="XM_053728652.1"/>
</dbReference>
<dbReference type="GeneID" id="9805159"/>
<dbReference type="Gene3D" id="3.30.160.60">
    <property type="entry name" value="Classic Zinc Finger"/>
    <property type="match status" value="2"/>
</dbReference>
<comment type="subcellular location">
    <subcellularLocation>
        <location evidence="1">Nucleus</location>
    </subcellularLocation>
</comment>
<evidence type="ECO:0000259" key="9">
    <source>
        <dbReference type="PROSITE" id="PS50157"/>
    </source>
</evidence>
<dbReference type="Proteomes" id="UP000483820">
    <property type="component" value="Chromosome III"/>
</dbReference>
<dbReference type="AlphaFoldDB" id="A0A6A5H6M3"/>
<evidence type="ECO:0000256" key="2">
    <source>
        <dbReference type="ARBA" id="ARBA00022723"/>
    </source>
</evidence>
<dbReference type="InterPro" id="IPR013087">
    <property type="entry name" value="Znf_C2H2_type"/>
</dbReference>
<feature type="compositionally biased region" description="Acidic residues" evidence="8">
    <location>
        <begin position="112"/>
        <end position="121"/>
    </location>
</feature>
<evidence type="ECO:0000313" key="10">
    <source>
        <dbReference type="EMBL" id="KAF1763480.1"/>
    </source>
</evidence>
<dbReference type="InterPro" id="IPR050331">
    <property type="entry name" value="Zinc_finger"/>
</dbReference>
<dbReference type="EMBL" id="WUAV01000003">
    <property type="protein sequence ID" value="KAF1763480.1"/>
    <property type="molecule type" value="Genomic_DNA"/>
</dbReference>